<evidence type="ECO:0000313" key="2">
    <source>
        <dbReference type="EMBL" id="KAF1969646.1"/>
    </source>
</evidence>
<feature type="compositionally biased region" description="Polar residues" evidence="1">
    <location>
        <begin position="701"/>
        <end position="721"/>
    </location>
</feature>
<dbReference type="AlphaFoldDB" id="A0A6A5V3P5"/>
<feature type="compositionally biased region" description="Pro residues" evidence="1">
    <location>
        <begin position="544"/>
        <end position="574"/>
    </location>
</feature>
<keyword evidence="3" id="KW-1185">Reference proteome</keyword>
<dbReference type="Proteomes" id="UP000800036">
    <property type="component" value="Unassembled WGS sequence"/>
</dbReference>
<accession>A0A6A5V3P5</accession>
<proteinExistence type="predicted"/>
<protein>
    <submittedName>
        <fullName evidence="2">Uncharacterized protein</fullName>
    </submittedName>
</protein>
<dbReference type="EMBL" id="ML976707">
    <property type="protein sequence ID" value="KAF1969646.1"/>
    <property type="molecule type" value="Genomic_DNA"/>
</dbReference>
<feature type="compositionally biased region" description="Pro residues" evidence="1">
    <location>
        <begin position="750"/>
        <end position="761"/>
    </location>
</feature>
<feature type="compositionally biased region" description="Basic and acidic residues" evidence="1">
    <location>
        <begin position="271"/>
        <end position="285"/>
    </location>
</feature>
<sequence length="852" mass="92853">MMPGAGLYLPDTLSKSLDPTEARTVKPKYFGRKSSQNTEMDRKSLAISRASSEDVTRVFSSLPTVFDFADWASAQGKVSSDNKVFVSNLQRVRRDITEASRLCTSQAVTDYLESWPDKKIWIDDIIRDIERALKDIGLVIETVRVSGDDGGTVDLRRKFQWALSHQKKLMSKQQHLMICHQSLMSAVQLMQNAEMNATFDPIYELAGPPQPWMDDASGEAFKSPHLRQKWRMNQRNSSVPSITISEPEGKDDKTARPYQHMLAELPGSTPDDLHRYSQEPDHEGASTKARSQSVDEARPSMSQDADEAVDSVQMPMVGNAQIPRRRPPDPPRPRRSFDNVRSSISTLDDRARASFDMARPRAYSEQVRTQRSFEIRNRTSHDQVRPMPTLTERPIERFNSTASVAVGDAVSVPLASMRYRSKPITVRKPPAKHRSLPSELPSFPSQTSLMDDLSTWVIPHSVRESYRSMQSFQSVETSVSIGASTPATSAASSLIAPEATWPRVLTDAGAVGASSDLDITSASEIEGASVKSSLVSVNTIPVLPSRPPPPAPPVAAPQPPPIPPKIPVNQPPQPDTIALSRSFESLFRSDSAPIPPPLSRRRKAVRSRSNTKTQDEPRKAPPTASTWPSSTTNVDAPPGTTATEIPTAITPEIPIPAGERSSSTKPPLTGPPPIENLPSGPQSTEPSLTAPRSIEPLPNKAPSTRPTSAEQPPTDPQTYMENQNSLHHITSSASATDKYPIPFMLADAPPVPALPPHSPPIEPHRTTSSQTNLQHFASNASATDKYPIALSPTSVSALPVQSSLSVVSSVETLASDTPPAPAIARPMTALAKRRAAHARRMQMAFGPEAENA</sequence>
<feature type="region of interest" description="Disordered" evidence="1">
    <location>
        <begin position="750"/>
        <end position="770"/>
    </location>
</feature>
<evidence type="ECO:0000256" key="1">
    <source>
        <dbReference type="SAM" id="MobiDB-lite"/>
    </source>
</evidence>
<name>A0A6A5V3P5_9PLEO</name>
<evidence type="ECO:0000313" key="3">
    <source>
        <dbReference type="Proteomes" id="UP000800036"/>
    </source>
</evidence>
<reference evidence="2" key="1">
    <citation type="journal article" date="2020" name="Stud. Mycol.">
        <title>101 Dothideomycetes genomes: a test case for predicting lifestyles and emergence of pathogens.</title>
        <authorList>
            <person name="Haridas S."/>
            <person name="Albert R."/>
            <person name="Binder M."/>
            <person name="Bloem J."/>
            <person name="Labutti K."/>
            <person name="Salamov A."/>
            <person name="Andreopoulos B."/>
            <person name="Baker S."/>
            <person name="Barry K."/>
            <person name="Bills G."/>
            <person name="Bluhm B."/>
            <person name="Cannon C."/>
            <person name="Castanera R."/>
            <person name="Culley D."/>
            <person name="Daum C."/>
            <person name="Ezra D."/>
            <person name="Gonzalez J."/>
            <person name="Henrissat B."/>
            <person name="Kuo A."/>
            <person name="Liang C."/>
            <person name="Lipzen A."/>
            <person name="Lutzoni F."/>
            <person name="Magnuson J."/>
            <person name="Mondo S."/>
            <person name="Nolan M."/>
            <person name="Ohm R."/>
            <person name="Pangilinan J."/>
            <person name="Park H.-J."/>
            <person name="Ramirez L."/>
            <person name="Alfaro M."/>
            <person name="Sun H."/>
            <person name="Tritt A."/>
            <person name="Yoshinaga Y."/>
            <person name="Zwiers L.-H."/>
            <person name="Turgeon B."/>
            <person name="Goodwin S."/>
            <person name="Spatafora J."/>
            <person name="Crous P."/>
            <person name="Grigoriev I."/>
        </authorList>
    </citation>
    <scope>NUCLEOTIDE SEQUENCE</scope>
    <source>
        <strain evidence="2">CBS 107.79</strain>
    </source>
</reference>
<feature type="compositionally biased region" description="Basic and acidic residues" evidence="1">
    <location>
        <begin position="326"/>
        <end position="338"/>
    </location>
</feature>
<dbReference type="OrthoDB" id="3798150at2759"/>
<feature type="compositionally biased region" description="Low complexity" evidence="1">
    <location>
        <begin position="621"/>
        <end position="659"/>
    </location>
</feature>
<feature type="compositionally biased region" description="Polar residues" evidence="1">
    <location>
        <begin position="233"/>
        <end position="244"/>
    </location>
</feature>
<gene>
    <name evidence="2" type="ORF">BU23DRAFT_571370</name>
</gene>
<feature type="region of interest" description="Disordered" evidence="1">
    <location>
        <begin position="229"/>
        <end position="345"/>
    </location>
</feature>
<organism evidence="2 3">
    <name type="scientific">Bimuria novae-zelandiae CBS 107.79</name>
    <dbReference type="NCBI Taxonomy" id="1447943"/>
    <lineage>
        <taxon>Eukaryota</taxon>
        <taxon>Fungi</taxon>
        <taxon>Dikarya</taxon>
        <taxon>Ascomycota</taxon>
        <taxon>Pezizomycotina</taxon>
        <taxon>Dothideomycetes</taxon>
        <taxon>Pleosporomycetidae</taxon>
        <taxon>Pleosporales</taxon>
        <taxon>Massarineae</taxon>
        <taxon>Didymosphaeriaceae</taxon>
        <taxon>Bimuria</taxon>
    </lineage>
</organism>
<feature type="region of interest" description="Disordered" evidence="1">
    <location>
        <begin position="544"/>
        <end position="721"/>
    </location>
</feature>